<dbReference type="Pfam" id="PF12833">
    <property type="entry name" value="HTH_18"/>
    <property type="match status" value="1"/>
</dbReference>
<dbReference type="SMART" id="SM00342">
    <property type="entry name" value="HTH_ARAC"/>
    <property type="match status" value="1"/>
</dbReference>
<comment type="caution">
    <text evidence="9">The sequence shown here is derived from an EMBL/GenBank/DDBJ whole genome shotgun (WGS) entry which is preliminary data.</text>
</comment>
<dbReference type="Gene3D" id="3.40.50.2300">
    <property type="match status" value="1"/>
</dbReference>
<comment type="function">
    <text evidence="5">May play the central regulatory role in sporulation. It may be an element of the effector pathway responsible for the activation of sporulation genes in response to nutritional stress. Spo0A may act in concert with spo0H (a sigma factor) to control the expression of some genes that are critical to the sporulation process.</text>
</comment>
<dbReference type="RefSeq" id="WP_349231452.1">
    <property type="nucleotide sequence ID" value="NZ_JBBMFK010000008.1"/>
</dbReference>
<dbReference type="PROSITE" id="PS50110">
    <property type="entry name" value="RESPONSE_REGULATORY"/>
    <property type="match status" value="1"/>
</dbReference>
<evidence type="ECO:0000259" key="8">
    <source>
        <dbReference type="PROSITE" id="PS50110"/>
    </source>
</evidence>
<evidence type="ECO:0000313" key="9">
    <source>
        <dbReference type="EMBL" id="MEQ2443146.1"/>
    </source>
</evidence>
<dbReference type="Gene3D" id="1.10.10.60">
    <property type="entry name" value="Homeodomain-like"/>
    <property type="match status" value="2"/>
</dbReference>
<evidence type="ECO:0000256" key="4">
    <source>
        <dbReference type="ARBA" id="ARBA00023163"/>
    </source>
</evidence>
<feature type="domain" description="Response regulatory" evidence="8">
    <location>
        <begin position="7"/>
        <end position="123"/>
    </location>
</feature>
<evidence type="ECO:0000259" key="7">
    <source>
        <dbReference type="PROSITE" id="PS01124"/>
    </source>
</evidence>
<evidence type="ECO:0000256" key="3">
    <source>
        <dbReference type="ARBA" id="ARBA00023125"/>
    </source>
</evidence>
<evidence type="ECO:0000256" key="6">
    <source>
        <dbReference type="PROSITE-ProRule" id="PRU00169"/>
    </source>
</evidence>
<sequence>MAEELVTLLISDDEPAIRNGLASLPWAEHGITLLGTARNGIETLRLAEENKVDIFLMDIRMPGMSGMEVGEAVLQRNPQARVIFLSGYGEFEYARRALAMQAYDYLLKPSSPSEILKCVERARDQVLRQRERERASQTMTQDLKNMSVLVAASQLVDQAEEEPGEQDIVRIVEYISQHYQEPLPLAALAEHFHFNAVYLSRYIKNHSEYTFTEILTQIRMYRAAQLLKTTTLKNGEIRERIGMSDERYWGQVFKKLYGVTPNEYRRQKRALGQNPVAAILGKEPD</sequence>
<dbReference type="PROSITE" id="PS01124">
    <property type="entry name" value="HTH_ARAC_FAMILY_2"/>
    <property type="match status" value="1"/>
</dbReference>
<protein>
    <recommendedName>
        <fullName evidence="1">Stage 0 sporulation protein A homolog</fullName>
    </recommendedName>
</protein>
<dbReference type="EMBL" id="JBBMFK010000008">
    <property type="protein sequence ID" value="MEQ2443146.1"/>
    <property type="molecule type" value="Genomic_DNA"/>
</dbReference>
<dbReference type="Pfam" id="PF00072">
    <property type="entry name" value="Response_reg"/>
    <property type="match status" value="1"/>
</dbReference>
<accession>A0ABV1E764</accession>
<gene>
    <name evidence="9" type="ORF">WMO64_06655</name>
</gene>
<dbReference type="SUPFAM" id="SSF46689">
    <property type="entry name" value="Homeodomain-like"/>
    <property type="match status" value="2"/>
</dbReference>
<dbReference type="CDD" id="cd17536">
    <property type="entry name" value="REC_YesN-like"/>
    <property type="match status" value="1"/>
</dbReference>
<dbReference type="SUPFAM" id="SSF52172">
    <property type="entry name" value="CheY-like"/>
    <property type="match status" value="1"/>
</dbReference>
<keyword evidence="10" id="KW-1185">Reference proteome</keyword>
<dbReference type="Proteomes" id="UP001464378">
    <property type="component" value="Unassembled WGS sequence"/>
</dbReference>
<organism evidence="9 10">
    <name type="scientific">Pseudoflavonifractor intestinihominis</name>
    <dbReference type="NCBI Taxonomy" id="3133171"/>
    <lineage>
        <taxon>Bacteria</taxon>
        <taxon>Bacillati</taxon>
        <taxon>Bacillota</taxon>
        <taxon>Clostridia</taxon>
        <taxon>Eubacteriales</taxon>
        <taxon>Oscillospiraceae</taxon>
        <taxon>Pseudoflavonifractor</taxon>
    </lineage>
</organism>
<feature type="modified residue" description="4-aspartylphosphate" evidence="6">
    <location>
        <position position="58"/>
    </location>
</feature>
<name>A0ABV1E764_9FIRM</name>
<dbReference type="SMART" id="SM00448">
    <property type="entry name" value="REC"/>
    <property type="match status" value="1"/>
</dbReference>
<evidence type="ECO:0000313" key="10">
    <source>
        <dbReference type="Proteomes" id="UP001464378"/>
    </source>
</evidence>
<dbReference type="InterPro" id="IPR018060">
    <property type="entry name" value="HTH_AraC"/>
</dbReference>
<keyword evidence="6" id="KW-0597">Phosphoprotein</keyword>
<keyword evidence="3" id="KW-0238">DNA-binding</keyword>
<proteinExistence type="predicted"/>
<dbReference type="PANTHER" id="PTHR43280">
    <property type="entry name" value="ARAC-FAMILY TRANSCRIPTIONAL REGULATOR"/>
    <property type="match status" value="1"/>
</dbReference>
<evidence type="ECO:0000256" key="5">
    <source>
        <dbReference type="ARBA" id="ARBA00024867"/>
    </source>
</evidence>
<dbReference type="InterPro" id="IPR001789">
    <property type="entry name" value="Sig_transdc_resp-reg_receiver"/>
</dbReference>
<reference evidence="9 10" key="1">
    <citation type="submission" date="2024-03" db="EMBL/GenBank/DDBJ databases">
        <title>Human intestinal bacterial collection.</title>
        <authorList>
            <person name="Pauvert C."/>
            <person name="Hitch T.C.A."/>
            <person name="Clavel T."/>
        </authorList>
    </citation>
    <scope>NUCLEOTIDE SEQUENCE [LARGE SCALE GENOMIC DNA]</scope>
    <source>
        <strain evidence="9 10">CLA-AP-H29</strain>
    </source>
</reference>
<keyword evidence="2" id="KW-0805">Transcription regulation</keyword>
<keyword evidence="4" id="KW-0804">Transcription</keyword>
<evidence type="ECO:0000256" key="1">
    <source>
        <dbReference type="ARBA" id="ARBA00018672"/>
    </source>
</evidence>
<feature type="domain" description="HTH araC/xylS-type" evidence="7">
    <location>
        <begin position="169"/>
        <end position="267"/>
    </location>
</feature>
<dbReference type="InterPro" id="IPR009057">
    <property type="entry name" value="Homeodomain-like_sf"/>
</dbReference>
<dbReference type="PANTHER" id="PTHR43280:SF2">
    <property type="entry name" value="HTH-TYPE TRANSCRIPTIONAL REGULATOR EXSA"/>
    <property type="match status" value="1"/>
</dbReference>
<dbReference type="InterPro" id="IPR011006">
    <property type="entry name" value="CheY-like_superfamily"/>
</dbReference>
<evidence type="ECO:0000256" key="2">
    <source>
        <dbReference type="ARBA" id="ARBA00023015"/>
    </source>
</evidence>